<keyword evidence="4" id="KW-1185">Reference proteome</keyword>
<name>A0A6G5QI43_9BACT</name>
<feature type="signal peptide" evidence="2">
    <location>
        <begin position="1"/>
        <end position="20"/>
    </location>
</feature>
<evidence type="ECO:0000256" key="1">
    <source>
        <dbReference type="SAM" id="MobiDB-lite"/>
    </source>
</evidence>
<dbReference type="Proteomes" id="UP000503264">
    <property type="component" value="Chromosome"/>
</dbReference>
<evidence type="ECO:0000256" key="2">
    <source>
        <dbReference type="SAM" id="SignalP"/>
    </source>
</evidence>
<accession>A0A6G5QI43</accession>
<feature type="chain" id="PRO_5026339800" description="Lipoprotein" evidence="2">
    <location>
        <begin position="21"/>
        <end position="91"/>
    </location>
</feature>
<keyword evidence="2" id="KW-0732">Signal</keyword>
<gene>
    <name evidence="3" type="ORF">CMUC_1525</name>
</gene>
<dbReference type="RefSeq" id="WP_171994071.1">
    <property type="nucleotide sequence ID" value="NZ_CP012542.1"/>
</dbReference>
<dbReference type="EMBL" id="CP012542">
    <property type="protein sequence ID" value="QCD45284.1"/>
    <property type="molecule type" value="Genomic_DNA"/>
</dbReference>
<protein>
    <recommendedName>
        <fullName evidence="5">Lipoprotein</fullName>
    </recommendedName>
</protein>
<evidence type="ECO:0000313" key="3">
    <source>
        <dbReference type="EMBL" id="QCD45284.1"/>
    </source>
</evidence>
<organism evidence="3 4">
    <name type="scientific">Campylobacter mucosalis CCUG 21559</name>
    <dbReference type="NCBI Taxonomy" id="1032067"/>
    <lineage>
        <taxon>Bacteria</taxon>
        <taxon>Pseudomonadati</taxon>
        <taxon>Campylobacterota</taxon>
        <taxon>Epsilonproteobacteria</taxon>
        <taxon>Campylobacterales</taxon>
        <taxon>Campylobacteraceae</taxon>
        <taxon>Campylobacter</taxon>
    </lineage>
</organism>
<evidence type="ECO:0008006" key="5">
    <source>
        <dbReference type="Google" id="ProtNLM"/>
    </source>
</evidence>
<proteinExistence type="predicted"/>
<dbReference type="PROSITE" id="PS51257">
    <property type="entry name" value="PROKAR_LIPOPROTEIN"/>
    <property type="match status" value="1"/>
</dbReference>
<feature type="region of interest" description="Disordered" evidence="1">
    <location>
        <begin position="58"/>
        <end position="91"/>
    </location>
</feature>
<evidence type="ECO:0000313" key="4">
    <source>
        <dbReference type="Proteomes" id="UP000503264"/>
    </source>
</evidence>
<dbReference type="AlphaFoldDB" id="A0A6G5QI43"/>
<sequence length="91" mass="9929">MKKFLIFIASVALFVGCAKSPEPTNAGMSNKCDCMAKIKEAQAKAGCSAKANCNMQMPNDSHHKGVSKDAKMPNDKAHQNLMHQDCPMHKH</sequence>
<reference evidence="3 4" key="1">
    <citation type="submission" date="2016-07" db="EMBL/GenBank/DDBJ databases">
        <title>Comparative genomics of the Campylobacter concisus group.</title>
        <authorList>
            <person name="Miller W.G."/>
            <person name="Yee E."/>
            <person name="Chapman M.H."/>
            <person name="Huynh S."/>
            <person name="Bono J.L."/>
            <person name="On S.L.W."/>
            <person name="StLeger J."/>
            <person name="Foster G."/>
            <person name="Parker C.T."/>
        </authorList>
    </citation>
    <scope>NUCLEOTIDE SEQUENCE [LARGE SCALE GENOMIC DNA]</scope>
    <source>
        <strain evidence="3 4">CCUG 21559</strain>
    </source>
</reference>
<feature type="compositionally biased region" description="Basic and acidic residues" evidence="1">
    <location>
        <begin position="60"/>
        <end position="78"/>
    </location>
</feature>